<dbReference type="RefSeq" id="WP_302040767.1">
    <property type="nucleotide sequence ID" value="NZ_JAUKPO010000024.1"/>
</dbReference>
<comment type="caution">
    <text evidence="2">The sequence shown here is derived from an EMBL/GenBank/DDBJ whole genome shotgun (WGS) entry which is preliminary data.</text>
</comment>
<organism evidence="2 3">
    <name type="scientific">Rhodocytophaga aerolata</name>
    <dbReference type="NCBI Taxonomy" id="455078"/>
    <lineage>
        <taxon>Bacteria</taxon>
        <taxon>Pseudomonadati</taxon>
        <taxon>Bacteroidota</taxon>
        <taxon>Cytophagia</taxon>
        <taxon>Cytophagales</taxon>
        <taxon>Rhodocytophagaceae</taxon>
        <taxon>Rhodocytophaga</taxon>
    </lineage>
</organism>
<reference evidence="2" key="1">
    <citation type="submission" date="2023-07" db="EMBL/GenBank/DDBJ databases">
        <title>The genome sequence of Rhodocytophaga aerolata KACC 12507.</title>
        <authorList>
            <person name="Zhang X."/>
        </authorList>
    </citation>
    <scope>NUCLEOTIDE SEQUENCE</scope>
    <source>
        <strain evidence="2">KACC 12507</strain>
    </source>
</reference>
<name>A0ABT8RF40_9BACT</name>
<feature type="coiled-coil region" evidence="1">
    <location>
        <begin position="3"/>
        <end position="30"/>
    </location>
</feature>
<evidence type="ECO:0000313" key="3">
    <source>
        <dbReference type="Proteomes" id="UP001168528"/>
    </source>
</evidence>
<keyword evidence="3" id="KW-1185">Reference proteome</keyword>
<dbReference type="EMBL" id="JAUKPO010000024">
    <property type="protein sequence ID" value="MDO1449964.1"/>
    <property type="molecule type" value="Genomic_DNA"/>
</dbReference>
<protein>
    <submittedName>
        <fullName evidence="2">Uncharacterized protein</fullName>
    </submittedName>
</protein>
<evidence type="ECO:0000256" key="1">
    <source>
        <dbReference type="SAM" id="Coils"/>
    </source>
</evidence>
<accession>A0ABT8RF40</accession>
<evidence type="ECO:0000313" key="2">
    <source>
        <dbReference type="EMBL" id="MDO1449964.1"/>
    </source>
</evidence>
<dbReference type="Proteomes" id="UP001168528">
    <property type="component" value="Unassembled WGS sequence"/>
</dbReference>
<gene>
    <name evidence="2" type="ORF">Q0590_27035</name>
</gene>
<sequence>MTKEQMEAEIEMLRAAVETLENEKKELIKTNVTLYQYCRKMDRQFSQSVKRELSYREMLFVFNHAQAEELLKEYINKQGLKIQYASDYNYRAN</sequence>
<proteinExistence type="predicted"/>
<keyword evidence="1" id="KW-0175">Coiled coil</keyword>